<feature type="region of interest" description="Disordered" evidence="1">
    <location>
        <begin position="1"/>
        <end position="50"/>
    </location>
</feature>
<organism evidence="2">
    <name type="scientific">Lolium virus 1_Aru</name>
    <dbReference type="NCBI Taxonomy" id="2977972"/>
    <lineage>
        <taxon>Viruses</taxon>
        <taxon>Riboviria</taxon>
        <taxon>Orthornavirae</taxon>
        <taxon>Negarnaviricota</taxon>
        <taxon>Haploviricotina</taxon>
        <taxon>Monjiviricetes</taxon>
        <taxon>Mononegavirales</taxon>
        <taxon>Rhabdoviridae</taxon>
    </lineage>
</organism>
<sequence>MTRRTRLRKAAEAEAAMASKTEEEIANNPTDESPPQGKEIRNFTGDSSGLKEHLKGYEAVTKNVLINFRDLAMASNADGELQDSPPQSGSKKKTLKSGHLTRKFGSAGKKRSKRSATKGEKQKNVVVEEYQDEEKDIDEDEDPVEDATDDDDDLTLKLKGNMSKLPELVSRPEGTEDTPVLLTNPENQAVEALRKCVPDLTDRDVTLFLYGYRLKGDHNVKTMQTLLQSMSQCATVLASQNRNIKHTANTLSEGLRGAKRSLSIKPEKLPADKKTKTKEKEDTKGNDIMLDSIEPILSYAGKTPEDIFTLYDLSVSQIYDALKYVIRDVSQHNYDFLDDSNWPHNLFDLFQEKKMEITKNVGTSKVGAKKKKN</sequence>
<evidence type="ECO:0000256" key="1">
    <source>
        <dbReference type="SAM" id="MobiDB-lite"/>
    </source>
</evidence>
<reference evidence="2" key="1">
    <citation type="journal article" date="2022" name="bioRxiv">
        <title>Unlocking the hidden genetic diversity of varicosaviruses, the neglected plant rhabdoviruses.</title>
        <authorList>
            <person name="Bejerman N."/>
            <person name="Dietzgen R.G."/>
            <person name="Debat H."/>
        </authorList>
    </citation>
    <scope>NUCLEOTIDE SEQUENCE</scope>
</reference>
<feature type="compositionally biased region" description="Acidic residues" evidence="1">
    <location>
        <begin position="129"/>
        <end position="152"/>
    </location>
</feature>
<feature type="compositionally biased region" description="Basic and acidic residues" evidence="1">
    <location>
        <begin position="265"/>
        <end position="283"/>
    </location>
</feature>
<name>A0A9N6YJM4_9RHAB</name>
<feature type="region of interest" description="Disordered" evidence="1">
    <location>
        <begin position="77"/>
        <end position="152"/>
    </location>
</feature>
<evidence type="ECO:0000313" key="2">
    <source>
        <dbReference type="EMBL" id="DAZ90743.1"/>
    </source>
</evidence>
<protein>
    <submittedName>
        <fullName evidence="2">Protein 2</fullName>
    </submittedName>
</protein>
<feature type="compositionally biased region" description="Basic residues" evidence="1">
    <location>
        <begin position="90"/>
        <end position="116"/>
    </location>
</feature>
<accession>A0A9N6YJM4</accession>
<dbReference type="EMBL" id="BK061779">
    <property type="protein sequence ID" value="DAZ90743.1"/>
    <property type="molecule type" value="Viral_cRNA"/>
</dbReference>
<feature type="region of interest" description="Disordered" evidence="1">
    <location>
        <begin position="262"/>
        <end position="283"/>
    </location>
</feature>
<proteinExistence type="predicted"/>